<organism evidence="2">
    <name type="scientific">uncultured Friedmanniella sp</name>
    <dbReference type="NCBI Taxonomy" id="335381"/>
    <lineage>
        <taxon>Bacteria</taxon>
        <taxon>Bacillati</taxon>
        <taxon>Actinomycetota</taxon>
        <taxon>Actinomycetes</taxon>
        <taxon>Propionibacteriales</taxon>
        <taxon>Nocardioidaceae</taxon>
        <taxon>Friedmanniella</taxon>
        <taxon>environmental samples</taxon>
    </lineage>
</organism>
<reference evidence="2" key="1">
    <citation type="submission" date="2020-02" db="EMBL/GenBank/DDBJ databases">
        <authorList>
            <person name="Meier V. D."/>
        </authorList>
    </citation>
    <scope>NUCLEOTIDE SEQUENCE</scope>
    <source>
        <strain evidence="2">AVDCRST_MAG48</strain>
    </source>
</reference>
<dbReference type="EMBL" id="CADCTS010000414">
    <property type="protein sequence ID" value="CAA9325631.1"/>
    <property type="molecule type" value="Genomic_DNA"/>
</dbReference>
<feature type="region of interest" description="Disordered" evidence="1">
    <location>
        <begin position="1"/>
        <end position="47"/>
    </location>
</feature>
<protein>
    <submittedName>
        <fullName evidence="2">Uncharacterized protein</fullName>
    </submittedName>
</protein>
<dbReference type="AlphaFoldDB" id="A0A6J4L8K0"/>
<evidence type="ECO:0000256" key="1">
    <source>
        <dbReference type="SAM" id="MobiDB-lite"/>
    </source>
</evidence>
<accession>A0A6J4L8K0</accession>
<gene>
    <name evidence="2" type="ORF">AVDCRST_MAG48-2888</name>
</gene>
<sequence length="47" mass="4696">MAGHGVSQVSSSEPMLAGTADSPGYAGPVRQDSVSIATNCTNRGPHP</sequence>
<feature type="compositionally biased region" description="Polar residues" evidence="1">
    <location>
        <begin position="32"/>
        <end position="47"/>
    </location>
</feature>
<name>A0A6J4L8K0_9ACTN</name>
<evidence type="ECO:0000313" key="2">
    <source>
        <dbReference type="EMBL" id="CAA9325631.1"/>
    </source>
</evidence>
<proteinExistence type="predicted"/>